<evidence type="ECO:0000256" key="4">
    <source>
        <dbReference type="ARBA" id="ARBA00022448"/>
    </source>
</evidence>
<dbReference type="SUPFAM" id="SSF49348">
    <property type="entry name" value="Clathrin adaptor appendage domain"/>
    <property type="match status" value="1"/>
</dbReference>
<dbReference type="InterPro" id="IPR011989">
    <property type="entry name" value="ARM-like"/>
</dbReference>
<gene>
    <name evidence="12" type="primary">AP1G1</name>
</gene>
<dbReference type="GO" id="GO:0030121">
    <property type="term" value="C:AP-1 adaptor complex"/>
    <property type="evidence" value="ECO:0007669"/>
    <property type="project" value="InterPro"/>
</dbReference>
<dbReference type="SMART" id="SM00809">
    <property type="entry name" value="Alpha_adaptinC2"/>
    <property type="match status" value="1"/>
</dbReference>
<evidence type="ECO:0000259" key="11">
    <source>
        <dbReference type="PROSITE" id="PS50180"/>
    </source>
</evidence>
<evidence type="ECO:0000313" key="12">
    <source>
        <dbReference type="Ensembl" id="ENSCCEP00000003529.1"/>
    </source>
</evidence>
<dbReference type="GO" id="GO:0016192">
    <property type="term" value="P:vesicle-mediated transport"/>
    <property type="evidence" value="ECO:0007669"/>
    <property type="project" value="InterPro"/>
</dbReference>
<keyword evidence="4 10" id="KW-0813">Transport</keyword>
<evidence type="ECO:0000256" key="5">
    <source>
        <dbReference type="ARBA" id="ARBA00022927"/>
    </source>
</evidence>
<evidence type="ECO:0000256" key="10">
    <source>
        <dbReference type="PIRNR" id="PIRNR037094"/>
    </source>
</evidence>
<name>A0A8C0U5F5_CYACU</name>
<organism evidence="12 13">
    <name type="scientific">Cyanistes caeruleus</name>
    <name type="common">Eurasian blue tit</name>
    <name type="synonym">Parus caeruleus</name>
    <dbReference type="NCBI Taxonomy" id="156563"/>
    <lineage>
        <taxon>Eukaryota</taxon>
        <taxon>Metazoa</taxon>
        <taxon>Chordata</taxon>
        <taxon>Craniata</taxon>
        <taxon>Vertebrata</taxon>
        <taxon>Euteleostomi</taxon>
        <taxon>Archelosauria</taxon>
        <taxon>Archosauria</taxon>
        <taxon>Dinosauria</taxon>
        <taxon>Saurischia</taxon>
        <taxon>Theropoda</taxon>
        <taxon>Coelurosauria</taxon>
        <taxon>Aves</taxon>
        <taxon>Neognathae</taxon>
        <taxon>Neoaves</taxon>
        <taxon>Telluraves</taxon>
        <taxon>Australaves</taxon>
        <taxon>Passeriformes</taxon>
        <taxon>Paridae</taxon>
        <taxon>Cyanistes</taxon>
    </lineage>
</organism>
<keyword evidence="8 10" id="KW-0968">Cytoplasmic vesicle</keyword>
<dbReference type="Gene3D" id="2.60.40.1230">
    <property type="match status" value="1"/>
</dbReference>
<comment type="subcellular location">
    <subcellularLocation>
        <location evidence="1">Cytoplasmic vesicle membrane</location>
    </subcellularLocation>
    <subcellularLocation>
        <location evidence="9">Endomembrane system</location>
        <topology evidence="9">Peripheral membrane protein</topology>
        <orientation evidence="9">Cytoplasmic side</orientation>
    </subcellularLocation>
    <subcellularLocation>
        <location evidence="2">Golgi apparatus</location>
    </subcellularLocation>
</comment>
<reference evidence="12" key="1">
    <citation type="submission" date="2025-08" db="UniProtKB">
        <authorList>
            <consortium name="Ensembl"/>
        </authorList>
    </citation>
    <scope>IDENTIFICATION</scope>
</reference>
<evidence type="ECO:0000256" key="7">
    <source>
        <dbReference type="ARBA" id="ARBA00023136"/>
    </source>
</evidence>
<dbReference type="Gene3D" id="1.25.10.10">
    <property type="entry name" value="Leucine-rich Repeat Variant"/>
    <property type="match status" value="2"/>
</dbReference>
<dbReference type="InterPro" id="IPR002553">
    <property type="entry name" value="Clathrin/coatomer_adapt-like_N"/>
</dbReference>
<dbReference type="InterPro" id="IPR016024">
    <property type="entry name" value="ARM-type_fold"/>
</dbReference>
<sequence>MKPLETIEVLQTTFFSQRMPAPIRLRELIRTIRTARTQAEEREMIQKECAAIRSSFREEDNTYRCRNVAKLLYMHMLGYPAHFGQLECLKLIASQKFTDKRIGYLGAMLLLDERQDVHLLMTNCIKNDLNHSTQYVQGLALCTLGCMGSSEMCRDLAGEVEKLLKTSNSYLRKKMTEMTLSEYLPSVQDRAQNSLSVDSRNAALCAVHVIRKVPELMEMFLPATKNLLNEKNHGVLHTSVVLLTEMCERSPDMLAHFRKLVPQLVRILKNLIMSGYSPEHDVSGISDPFLQVRILRLLRILGRNDDDSSEAMNDILAQVATNTETSKNVGNAILYETVLTIMDIKSESGLRVLAINILGRFLLNNDKNIRYVALTSLLKTVQTDHNAVQRHRSTIVDCLKDLDVSIKRRAMELSFALVNGNNVRGMMKELLYFLDSCEPEFKADCASGIFLAAEKYAPSKRWHIDTIMRVLTTAGSYVRDDAVPNLIQLITNSVEMHAYTVQRLYKAILGDYSQQPLVQVASWCIGEYGDLLVSGQCEEEEPIQVTEDEVLDILESILISNMSASVTRGYALTAIMKLSTRFTCTVNRIKKVVSIYGSSIDVELQQRAVEYNALFKKYDHMRPALLERMPVMEKVTTNGPAEIVQTNGETETSVLETKPPPSGLQPANQANDLLDLLGESDITPVIPTAPTIKPASAGGELLDLLGDLNLTGSPVSAPAPQIAQPPFLLDGLTSQPLFNDIAAGIPSITAYNKNGLKIDFTFERSNTNPSVTVITIQASNSTELDMTDFVFQAAVPKTFQLQLLSPSSSVIPAFNSGTITQVIKVLNPQKSCTWSLVLKASMPRSPFGFAGKEHWYRKLDGKEEENGLSPGQFVAAVMGTVYVVPLVMLVFCPLEQLGFVVCLW</sequence>
<protein>
    <recommendedName>
        <fullName evidence="10">AP-1 complex subunit gamma</fullName>
    </recommendedName>
</protein>
<dbReference type="FunFam" id="1.25.10.10:FF:000030">
    <property type="entry name" value="AP-1 complex subunit gamma"/>
    <property type="match status" value="1"/>
</dbReference>
<comment type="similarity">
    <text evidence="3 10">Belongs to the adaptor complexes large subunit family.</text>
</comment>
<dbReference type="AlphaFoldDB" id="A0A8C0U5F5"/>
<keyword evidence="5 10" id="KW-0653">Protein transport</keyword>
<dbReference type="InterPro" id="IPR017107">
    <property type="entry name" value="AP1_complex_gsu"/>
</dbReference>
<dbReference type="PANTHER" id="PTHR22780">
    <property type="entry name" value="ADAPTIN, ALPHA/GAMMA/EPSILON"/>
    <property type="match status" value="1"/>
</dbReference>
<dbReference type="Pfam" id="PF01602">
    <property type="entry name" value="Adaptin_N"/>
    <property type="match status" value="2"/>
</dbReference>
<evidence type="ECO:0000256" key="6">
    <source>
        <dbReference type="ARBA" id="ARBA00023034"/>
    </source>
</evidence>
<evidence type="ECO:0000256" key="2">
    <source>
        <dbReference type="ARBA" id="ARBA00004555"/>
    </source>
</evidence>
<evidence type="ECO:0000256" key="1">
    <source>
        <dbReference type="ARBA" id="ARBA00004156"/>
    </source>
</evidence>
<proteinExistence type="inferred from homology"/>
<dbReference type="PIRSF" id="PIRSF037094">
    <property type="entry name" value="AP1_complex_gamma"/>
    <property type="match status" value="1"/>
</dbReference>
<dbReference type="Pfam" id="PF02883">
    <property type="entry name" value="Alpha_adaptinC2"/>
    <property type="match status" value="1"/>
</dbReference>
<evidence type="ECO:0000313" key="13">
    <source>
        <dbReference type="Proteomes" id="UP000694410"/>
    </source>
</evidence>
<evidence type="ECO:0000256" key="9">
    <source>
        <dbReference type="ARBA" id="ARBA00029433"/>
    </source>
</evidence>
<dbReference type="Proteomes" id="UP000694410">
    <property type="component" value="Unplaced"/>
</dbReference>
<dbReference type="InterPro" id="IPR013041">
    <property type="entry name" value="Clathrin_app_Ig-like_sf"/>
</dbReference>
<dbReference type="PROSITE" id="PS50180">
    <property type="entry name" value="GAE"/>
    <property type="match status" value="1"/>
</dbReference>
<accession>A0A8C0U5F5</accession>
<evidence type="ECO:0000256" key="8">
    <source>
        <dbReference type="ARBA" id="ARBA00023329"/>
    </source>
</evidence>
<dbReference type="GO" id="GO:0006886">
    <property type="term" value="P:intracellular protein transport"/>
    <property type="evidence" value="ECO:0007669"/>
    <property type="project" value="UniProtKB-UniRule"/>
</dbReference>
<reference evidence="12" key="2">
    <citation type="submission" date="2025-09" db="UniProtKB">
        <authorList>
            <consortium name="Ensembl"/>
        </authorList>
    </citation>
    <scope>IDENTIFICATION</scope>
</reference>
<dbReference type="InterPro" id="IPR050840">
    <property type="entry name" value="Adaptor_Complx_Large_Subunit"/>
</dbReference>
<dbReference type="Ensembl" id="ENSCCET00000005858.1">
    <property type="protein sequence ID" value="ENSCCEP00000003529.1"/>
    <property type="gene ID" value="ENSCCEG00000003902.1"/>
</dbReference>
<keyword evidence="13" id="KW-1185">Reference proteome</keyword>
<evidence type="ECO:0000256" key="3">
    <source>
        <dbReference type="ARBA" id="ARBA00006613"/>
    </source>
</evidence>
<keyword evidence="7 10" id="KW-0472">Membrane</keyword>
<dbReference type="InterPro" id="IPR008152">
    <property type="entry name" value="Clathrin_a/b/g-adaptin_app_Ig"/>
</dbReference>
<keyword evidence="6 10" id="KW-0333">Golgi apparatus</keyword>
<dbReference type="InterPro" id="IPR008153">
    <property type="entry name" value="GAE_dom"/>
</dbReference>
<feature type="domain" description="GAE" evidence="11">
    <location>
        <begin position="743"/>
        <end position="874"/>
    </location>
</feature>
<dbReference type="SUPFAM" id="SSF48371">
    <property type="entry name" value="ARM repeat"/>
    <property type="match status" value="1"/>
</dbReference>